<organism evidence="2 3">
    <name type="scientific">Lactiplantibacillus mudanjiangensis</name>
    <dbReference type="NCBI Taxonomy" id="1296538"/>
    <lineage>
        <taxon>Bacteria</taxon>
        <taxon>Bacillati</taxon>
        <taxon>Bacillota</taxon>
        <taxon>Bacilli</taxon>
        <taxon>Lactobacillales</taxon>
        <taxon>Lactobacillaceae</taxon>
        <taxon>Lactiplantibacillus</taxon>
    </lineage>
</organism>
<dbReference type="RefSeq" id="WP_130843844.1">
    <property type="nucleotide sequence ID" value="NZ_BJDY01000002.1"/>
</dbReference>
<dbReference type="PANTHER" id="PTHR37299">
    <property type="entry name" value="TRANSCRIPTIONAL REGULATOR-RELATED"/>
    <property type="match status" value="1"/>
</dbReference>
<feature type="domain" description="HTH LytTR-type" evidence="1">
    <location>
        <begin position="44"/>
        <end position="147"/>
    </location>
</feature>
<dbReference type="InterPro" id="IPR007492">
    <property type="entry name" value="LytTR_DNA-bd_dom"/>
</dbReference>
<evidence type="ECO:0000313" key="3">
    <source>
        <dbReference type="Proteomes" id="UP000289996"/>
    </source>
</evidence>
<evidence type="ECO:0000259" key="1">
    <source>
        <dbReference type="PROSITE" id="PS50930"/>
    </source>
</evidence>
<protein>
    <submittedName>
        <fullName evidence="2">LytR family transcriptional regulator [Lactobacillus paraplantarum]</fullName>
    </submittedName>
</protein>
<dbReference type="PANTHER" id="PTHR37299:SF4">
    <property type="entry name" value="TRANSCRIPTIONAL REGULATOR"/>
    <property type="match status" value="1"/>
</dbReference>
<dbReference type="Proteomes" id="UP000289996">
    <property type="component" value="Unassembled WGS sequence"/>
</dbReference>
<evidence type="ECO:0000313" key="2">
    <source>
        <dbReference type="EMBL" id="VDG29762.1"/>
    </source>
</evidence>
<dbReference type="Gene3D" id="2.40.50.1020">
    <property type="entry name" value="LytTr DNA-binding domain"/>
    <property type="match status" value="1"/>
</dbReference>
<dbReference type="Pfam" id="PF04397">
    <property type="entry name" value="LytTR"/>
    <property type="match status" value="1"/>
</dbReference>
<dbReference type="EMBL" id="UYIG01000152">
    <property type="protein sequence ID" value="VDG29762.1"/>
    <property type="molecule type" value="Genomic_DNA"/>
</dbReference>
<dbReference type="SMART" id="SM00850">
    <property type="entry name" value="LytTR"/>
    <property type="match status" value="1"/>
</dbReference>
<dbReference type="PROSITE" id="PS50930">
    <property type="entry name" value="HTH_LYTTR"/>
    <property type="match status" value="1"/>
</dbReference>
<dbReference type="InterPro" id="IPR046947">
    <property type="entry name" value="LytR-like"/>
</dbReference>
<dbReference type="OrthoDB" id="9808614at2"/>
<proteinExistence type="predicted"/>
<dbReference type="AlphaFoldDB" id="A0A660E9D5"/>
<keyword evidence="3" id="KW-1185">Reference proteome</keyword>
<name>A0A660E9D5_9LACO</name>
<dbReference type="GO" id="GO:0003677">
    <property type="term" value="F:DNA binding"/>
    <property type="evidence" value="ECO:0007669"/>
    <property type="project" value="InterPro"/>
</dbReference>
<accession>A0A660E9D5</accession>
<reference evidence="2 3" key="1">
    <citation type="submission" date="2018-11" db="EMBL/GenBank/DDBJ databases">
        <authorList>
            <person name="Wuyts S."/>
        </authorList>
    </citation>
    <scope>NUCLEOTIDE SEQUENCE [LARGE SCALE GENOMIC DNA]</scope>
    <source>
        <strain evidence="2">Lactobacillus mudanjiangensis AMBF249</strain>
    </source>
</reference>
<sequence length="150" mass="16836">MQIHVEIDPQLSAPEIQVRAPAADEQLTTLVQALEKLTAPAATLPVSQQGQMIQLPLSEIIFIEASGHDIRVHTRTAAYKTATRLYELAEQLPEIFFRVSKSAIVNTTAIYSLTKSLTGNLIEFQATHKQLYVSRRYYQQLKAILTKKES</sequence>
<dbReference type="GO" id="GO:0000156">
    <property type="term" value="F:phosphorelay response regulator activity"/>
    <property type="evidence" value="ECO:0007669"/>
    <property type="project" value="InterPro"/>
</dbReference>
<gene>
    <name evidence="2" type="ORF">MUDAN_MDHGFNIF_01298</name>
</gene>